<reference evidence="1 2" key="1">
    <citation type="journal article" date="2013" name="Curr. Biol.">
        <title>The Genome of the Foraminiferan Reticulomyxa filosa.</title>
        <authorList>
            <person name="Glockner G."/>
            <person name="Hulsmann N."/>
            <person name="Schleicher M."/>
            <person name="Noegel A.A."/>
            <person name="Eichinger L."/>
            <person name="Gallinger C."/>
            <person name="Pawlowski J."/>
            <person name="Sierra R."/>
            <person name="Euteneuer U."/>
            <person name="Pillet L."/>
            <person name="Moustafa A."/>
            <person name="Platzer M."/>
            <person name="Groth M."/>
            <person name="Szafranski K."/>
            <person name="Schliwa M."/>
        </authorList>
    </citation>
    <scope>NUCLEOTIDE SEQUENCE [LARGE SCALE GENOMIC DNA]</scope>
</reference>
<comment type="caution">
    <text evidence="1">The sequence shown here is derived from an EMBL/GenBank/DDBJ whole genome shotgun (WGS) entry which is preliminary data.</text>
</comment>
<keyword evidence="2" id="KW-1185">Reference proteome</keyword>
<evidence type="ECO:0000313" key="2">
    <source>
        <dbReference type="Proteomes" id="UP000023152"/>
    </source>
</evidence>
<gene>
    <name evidence="1" type="ORF">RFI_14309</name>
</gene>
<accession>X6NAI3</accession>
<proteinExistence type="predicted"/>
<sequence>MSTQNLKDLPIPLFDSCLRALCSDDNNKDNDEITLLSFGGSKYSKKHTLVMNYVNKRKQRNQWIPFTNNQNNTICVGKNEDYYQGVRAMVGYYKNNISMFNLNTFQFIKHDTLSLMIGHAISKSKIGKDKIIKMDTNIFLVKILIKKTSLLQTKKEMKLYSSDISKYHFHLRKLVVVITLWLNQSKQEEIQTNIKNKIGWIHEFDKLVVKYVIIDYSILDDHQFIYPGSDDRTVRACGMLKTKKIELLGIQLMLAISKF</sequence>
<protein>
    <submittedName>
        <fullName evidence="1">Uncharacterized protein</fullName>
    </submittedName>
</protein>
<name>X6NAI3_RETFI</name>
<evidence type="ECO:0000313" key="1">
    <source>
        <dbReference type="EMBL" id="ETO22883.1"/>
    </source>
</evidence>
<dbReference type="AlphaFoldDB" id="X6NAI3"/>
<dbReference type="Proteomes" id="UP000023152">
    <property type="component" value="Unassembled WGS sequence"/>
</dbReference>
<organism evidence="1 2">
    <name type="scientific">Reticulomyxa filosa</name>
    <dbReference type="NCBI Taxonomy" id="46433"/>
    <lineage>
        <taxon>Eukaryota</taxon>
        <taxon>Sar</taxon>
        <taxon>Rhizaria</taxon>
        <taxon>Retaria</taxon>
        <taxon>Foraminifera</taxon>
        <taxon>Monothalamids</taxon>
        <taxon>Reticulomyxidae</taxon>
        <taxon>Reticulomyxa</taxon>
    </lineage>
</organism>
<dbReference type="EMBL" id="ASPP01010394">
    <property type="protein sequence ID" value="ETO22883.1"/>
    <property type="molecule type" value="Genomic_DNA"/>
</dbReference>